<dbReference type="GeneID" id="13287992"/>
<reference evidence="3" key="1">
    <citation type="journal article" date="2011" name="Nat. Commun.">
        <title>Effector diversification within compartments of the Leptosphaeria maculans genome affected by Repeat-Induced Point mutations.</title>
        <authorList>
            <person name="Rouxel T."/>
            <person name="Grandaubert J."/>
            <person name="Hane J.K."/>
            <person name="Hoede C."/>
            <person name="van de Wouw A.P."/>
            <person name="Couloux A."/>
            <person name="Dominguez V."/>
            <person name="Anthouard V."/>
            <person name="Bally P."/>
            <person name="Bourras S."/>
            <person name="Cozijnsen A.J."/>
            <person name="Ciuffetti L.M."/>
            <person name="Degrave A."/>
            <person name="Dilmaghani A."/>
            <person name="Duret L."/>
            <person name="Fudal I."/>
            <person name="Goodwin S.B."/>
            <person name="Gout L."/>
            <person name="Glaser N."/>
            <person name="Linglin J."/>
            <person name="Kema G.H.J."/>
            <person name="Lapalu N."/>
            <person name="Lawrence C.B."/>
            <person name="May K."/>
            <person name="Meyer M."/>
            <person name="Ollivier B."/>
            <person name="Poulain J."/>
            <person name="Schoch C.L."/>
            <person name="Simon A."/>
            <person name="Spatafora J.W."/>
            <person name="Stachowiak A."/>
            <person name="Turgeon B.G."/>
            <person name="Tyler B.M."/>
            <person name="Vincent D."/>
            <person name="Weissenbach J."/>
            <person name="Amselem J."/>
            <person name="Quesneville H."/>
            <person name="Oliver R.P."/>
            <person name="Wincker P."/>
            <person name="Balesdent M.-H."/>
            <person name="Howlett B.J."/>
        </authorList>
    </citation>
    <scope>NUCLEOTIDE SEQUENCE [LARGE SCALE GENOMIC DNA]</scope>
    <source>
        <strain evidence="3">JN3 / isolate v23.1.3 / race Av1-4-5-6-7-8</strain>
    </source>
</reference>
<gene>
    <name evidence="2" type="ORF">LEMA_P071680.1</name>
</gene>
<organism evidence="3">
    <name type="scientific">Leptosphaeria maculans (strain JN3 / isolate v23.1.3 / race Av1-4-5-6-7-8)</name>
    <name type="common">Blackleg fungus</name>
    <name type="synonym">Phoma lingam</name>
    <dbReference type="NCBI Taxonomy" id="985895"/>
    <lineage>
        <taxon>Eukaryota</taxon>
        <taxon>Fungi</taxon>
        <taxon>Dikarya</taxon>
        <taxon>Ascomycota</taxon>
        <taxon>Pezizomycotina</taxon>
        <taxon>Dothideomycetes</taxon>
        <taxon>Pleosporomycetidae</taxon>
        <taxon>Pleosporales</taxon>
        <taxon>Pleosporineae</taxon>
        <taxon>Leptosphaeriaceae</taxon>
        <taxon>Plenodomus</taxon>
        <taxon>Plenodomus lingam/Leptosphaeria maculans species complex</taxon>
    </lineage>
</organism>
<dbReference type="InParanoid" id="E4ZK65"/>
<name>E4ZK65_LEPMJ</name>
<dbReference type="Proteomes" id="UP000002668">
    <property type="component" value="Genome"/>
</dbReference>
<protein>
    <submittedName>
        <fullName evidence="2">Predicted protein</fullName>
    </submittedName>
</protein>
<proteinExistence type="predicted"/>
<dbReference type="OrthoDB" id="3784760at2759"/>
<keyword evidence="3" id="KW-1185">Reference proteome</keyword>
<accession>E4ZK65</accession>
<dbReference type="VEuPathDB" id="FungiDB:LEMA_P071680.1"/>
<evidence type="ECO:0000313" key="2">
    <source>
        <dbReference type="EMBL" id="CBX91660.1"/>
    </source>
</evidence>
<dbReference type="RefSeq" id="XP_003835025.1">
    <property type="nucleotide sequence ID" value="XM_003834977.1"/>
</dbReference>
<feature type="region of interest" description="Disordered" evidence="1">
    <location>
        <begin position="146"/>
        <end position="175"/>
    </location>
</feature>
<dbReference type="HOGENOM" id="CLU_677902_0_0_1"/>
<evidence type="ECO:0000313" key="3">
    <source>
        <dbReference type="Proteomes" id="UP000002668"/>
    </source>
</evidence>
<feature type="region of interest" description="Disordered" evidence="1">
    <location>
        <begin position="1"/>
        <end position="33"/>
    </location>
</feature>
<evidence type="ECO:0000256" key="1">
    <source>
        <dbReference type="SAM" id="MobiDB-lite"/>
    </source>
</evidence>
<dbReference type="AlphaFoldDB" id="E4ZK65"/>
<sequence>MPPSSESQDDAVPLSPDHGGPRPYQPYCVTEASISRPQSPDLLTLELLRVEHTRKPISILTSTDRTHQEIDINIATCSSSPTTTPASSNQVATLDTGSKSNIRSLKTNRKPLSGNTRLIDSNHIAQAVTPRGSHLLAPGKNPLYDKTLSPRLLPNKDVKSLPDRGIQGKSPRSSNWWLRGSEEAPLLGLKDHQGSEANSNILEIPLHIEQGTQSTTVVDSYDAQNEGPYVDIFSPLAVMPQGFNANDTPFPAPDLLNSGHRTSPALSTTTEGWLLQHALELPQVSPILRSRVSSQSPHASDLHRYHVQSPYSQARGLPSEIKEDWAHRRTESKDAQLRYEFGRRPSFSLDRPPSPPLHQSINHASVMCCLKYVPSIEIMPSLPDTSYIPYVPSLPTFSHPLPGQQAGPRPPPWISFENLEAQRRQRGDARERADTAMLRMKKSSSLSLYQASVAGDETSLVKGALYHEVEEYRVAVLSVYPDMDLDGESGKGDRECCYCIVM</sequence>
<dbReference type="EMBL" id="FP929072">
    <property type="protein sequence ID" value="CBX91660.1"/>
    <property type="molecule type" value="Genomic_DNA"/>
</dbReference>